<dbReference type="AlphaFoldDB" id="A0A2K2H9Q4"/>
<dbReference type="PANTHER" id="PTHR43369:SF2">
    <property type="entry name" value="PHOSPHORIBOSYLGLYCINAMIDE FORMYLTRANSFERASE"/>
    <property type="match status" value="1"/>
</dbReference>
<dbReference type="PANTHER" id="PTHR43369">
    <property type="entry name" value="PHOSPHORIBOSYLGLYCINAMIDE FORMYLTRANSFERASE"/>
    <property type="match status" value="1"/>
</dbReference>
<dbReference type="GO" id="GO:0005829">
    <property type="term" value="C:cytosol"/>
    <property type="evidence" value="ECO:0007669"/>
    <property type="project" value="TreeGrafter"/>
</dbReference>
<comment type="caution">
    <text evidence="6">The sequence shown here is derived from an EMBL/GenBank/DDBJ whole genome shotgun (WGS) entry which is preliminary data.</text>
</comment>
<evidence type="ECO:0000313" key="7">
    <source>
        <dbReference type="Proteomes" id="UP000236340"/>
    </source>
</evidence>
<dbReference type="InterPro" id="IPR036477">
    <property type="entry name" value="Formyl_transf_N_sf"/>
</dbReference>
<dbReference type="Proteomes" id="UP000236340">
    <property type="component" value="Unassembled WGS sequence"/>
</dbReference>
<dbReference type="EC" id="2.1.2.2" evidence="2"/>
<sequence length="321" mass="35659">MKSLRIVILVSEDRSDIYFANRLAERFPVVGIFVETQYGNTSPSLAVRLKKGLGYAVSPGRLAARFAERKILRNYGQLAHDAWLSTCGKTETLETIPESCRIVRTRGVRDINDPLYVRQIKSLRPDLIAVCGCSILGPEILAIPCLGVLNLHGGLSQHYRGVWTTLWAVHNEEPEYVGATVHYVSSGIDDGDIIFQGRPVICPGDNPETLYAKVVRLGVRMMSRAIADVRDGRVVRHPLERRGTLYFNRLVTPAVLKSALDKIDRGLIDHYLAEKAQRDEPVIQTMYGHFQSDPNPGRPLSTVSSVEWAAARKGTRPCVSG</sequence>
<dbReference type="Gene3D" id="3.40.50.170">
    <property type="entry name" value="Formyl transferase, N-terminal domain"/>
    <property type="match status" value="1"/>
</dbReference>
<keyword evidence="4" id="KW-0658">Purine biosynthesis</keyword>
<gene>
    <name evidence="6" type="ORF">C2E25_09840</name>
</gene>
<proteinExistence type="predicted"/>
<dbReference type="GO" id="GO:0006189">
    <property type="term" value="P:'de novo' IMP biosynthetic process"/>
    <property type="evidence" value="ECO:0007669"/>
    <property type="project" value="TreeGrafter"/>
</dbReference>
<dbReference type="EMBL" id="PPFX01000020">
    <property type="protein sequence ID" value="PNU19963.1"/>
    <property type="molecule type" value="Genomic_DNA"/>
</dbReference>
<protein>
    <recommendedName>
        <fullName evidence="2">phosphoribosylglycinamide formyltransferase 1</fullName>
        <ecNumber evidence="2">2.1.2.2</ecNumber>
    </recommendedName>
</protein>
<keyword evidence="3 6" id="KW-0808">Transferase</keyword>
<accession>A0A2K2H9Q4</accession>
<evidence type="ECO:0000313" key="6">
    <source>
        <dbReference type="EMBL" id="PNU19963.1"/>
    </source>
</evidence>
<dbReference type="RefSeq" id="WP_103115576.1">
    <property type="nucleotide sequence ID" value="NZ_PPFX01000020.1"/>
</dbReference>
<dbReference type="CDD" id="cd08653">
    <property type="entry name" value="FMT_core_like_3"/>
    <property type="match status" value="1"/>
</dbReference>
<name>A0A2K2H9Q4_9BACT</name>
<evidence type="ECO:0000256" key="2">
    <source>
        <dbReference type="ARBA" id="ARBA00012254"/>
    </source>
</evidence>
<dbReference type="Pfam" id="PF00551">
    <property type="entry name" value="Formyl_trans_N"/>
    <property type="match status" value="1"/>
</dbReference>
<dbReference type="OrthoDB" id="5320219at2"/>
<evidence type="ECO:0000256" key="3">
    <source>
        <dbReference type="ARBA" id="ARBA00022679"/>
    </source>
</evidence>
<dbReference type="SUPFAM" id="SSF53328">
    <property type="entry name" value="Formyltransferase"/>
    <property type="match status" value="1"/>
</dbReference>
<comment type="pathway">
    <text evidence="1">Purine metabolism; IMP biosynthesis via de novo pathway; N(2)-formyl-N(1)-(5-phospho-D-ribosyl)glycinamide from N(1)-(5-phospho-D-ribosyl)glycinamide (10-formyl THF route): step 1/1.</text>
</comment>
<organism evidence="6 7">
    <name type="scientific">Geothermobacter hydrogeniphilus</name>
    <dbReference type="NCBI Taxonomy" id="1969733"/>
    <lineage>
        <taxon>Bacteria</taxon>
        <taxon>Pseudomonadati</taxon>
        <taxon>Thermodesulfobacteriota</taxon>
        <taxon>Desulfuromonadia</taxon>
        <taxon>Desulfuromonadales</taxon>
        <taxon>Geothermobacteraceae</taxon>
        <taxon>Geothermobacter</taxon>
    </lineage>
</organism>
<reference evidence="6 7" key="1">
    <citation type="journal article" date="2018" name="Genome Announc.">
        <title>Genome Sequence of Geothermobacter sp. HR-1 Iron Reducer from the Loihi Seamount.</title>
        <authorList>
            <person name="Smith H."/>
            <person name="Abuyen K."/>
            <person name="Tremblay J."/>
            <person name="Savalia P."/>
            <person name="Perez-Rodriguez I."/>
            <person name="Emerson D."/>
            <person name="Tully B."/>
            <person name="Amend J."/>
        </authorList>
    </citation>
    <scope>NUCLEOTIDE SEQUENCE [LARGE SCALE GENOMIC DNA]</scope>
    <source>
        <strain evidence="6 7">HR-1</strain>
    </source>
</reference>
<dbReference type="GO" id="GO:0004644">
    <property type="term" value="F:phosphoribosylglycinamide formyltransferase activity"/>
    <property type="evidence" value="ECO:0007669"/>
    <property type="project" value="UniProtKB-EC"/>
</dbReference>
<dbReference type="InterPro" id="IPR002376">
    <property type="entry name" value="Formyl_transf_N"/>
</dbReference>
<evidence type="ECO:0000256" key="1">
    <source>
        <dbReference type="ARBA" id="ARBA00005054"/>
    </source>
</evidence>
<evidence type="ECO:0000259" key="5">
    <source>
        <dbReference type="Pfam" id="PF00551"/>
    </source>
</evidence>
<feature type="domain" description="Formyl transferase N-terminal" evidence="5">
    <location>
        <begin position="113"/>
        <end position="226"/>
    </location>
</feature>
<evidence type="ECO:0000256" key="4">
    <source>
        <dbReference type="ARBA" id="ARBA00022755"/>
    </source>
</evidence>